<evidence type="ECO:0000313" key="2">
    <source>
        <dbReference type="Proteomes" id="UP000479000"/>
    </source>
</evidence>
<evidence type="ECO:0000313" key="1">
    <source>
        <dbReference type="EMBL" id="CAB0016569.1"/>
    </source>
</evidence>
<proteinExistence type="predicted"/>
<protein>
    <submittedName>
        <fullName evidence="1">Uncharacterized protein</fullName>
    </submittedName>
</protein>
<gene>
    <name evidence="1" type="ORF">NTEN_LOCUS20733</name>
</gene>
<keyword evidence="2" id="KW-1185">Reference proteome</keyword>
<accession>A0A6H5HGP3</accession>
<dbReference type="AlphaFoldDB" id="A0A6H5HGP3"/>
<organism evidence="1 2">
    <name type="scientific">Nesidiocoris tenuis</name>
    <dbReference type="NCBI Taxonomy" id="355587"/>
    <lineage>
        <taxon>Eukaryota</taxon>
        <taxon>Metazoa</taxon>
        <taxon>Ecdysozoa</taxon>
        <taxon>Arthropoda</taxon>
        <taxon>Hexapoda</taxon>
        <taxon>Insecta</taxon>
        <taxon>Pterygota</taxon>
        <taxon>Neoptera</taxon>
        <taxon>Paraneoptera</taxon>
        <taxon>Hemiptera</taxon>
        <taxon>Heteroptera</taxon>
        <taxon>Panheteroptera</taxon>
        <taxon>Cimicomorpha</taxon>
        <taxon>Miridae</taxon>
        <taxon>Dicyphina</taxon>
        <taxon>Nesidiocoris</taxon>
    </lineage>
</organism>
<feature type="non-terminal residue" evidence="1">
    <location>
        <position position="154"/>
    </location>
</feature>
<reference evidence="1 2" key="1">
    <citation type="submission" date="2020-02" db="EMBL/GenBank/DDBJ databases">
        <authorList>
            <person name="Ferguson B K."/>
        </authorList>
    </citation>
    <scope>NUCLEOTIDE SEQUENCE [LARGE SCALE GENOMIC DNA]</scope>
</reference>
<dbReference type="Proteomes" id="UP000479000">
    <property type="component" value="Unassembled WGS sequence"/>
</dbReference>
<name>A0A6H5HGP3_9HEMI</name>
<dbReference type="EMBL" id="CADCXU010030462">
    <property type="protein sequence ID" value="CAB0016569.1"/>
    <property type="molecule type" value="Genomic_DNA"/>
</dbReference>
<sequence>MGSNQICIISGSRVWIPDHHWTYINDIYKRTSCGHWMSQTEVPVSTYRREQTKGGTRLIRLLQRLNSRMRVEWVIDHTEDETNSVVIQMTKTRKNKAARVPPADDSGDQFSLVMSAGSRLTRSTMFPVRVVDDPVRPTLQSQLQALPILKQNKT</sequence>